<protein>
    <recommendedName>
        <fullName evidence="4">VanZ-like domain-containing protein</fullName>
    </recommendedName>
</protein>
<organism evidence="2 3">
    <name type="scientific">Coemansia spiralis</name>
    <dbReference type="NCBI Taxonomy" id="417178"/>
    <lineage>
        <taxon>Eukaryota</taxon>
        <taxon>Fungi</taxon>
        <taxon>Fungi incertae sedis</taxon>
        <taxon>Zoopagomycota</taxon>
        <taxon>Kickxellomycotina</taxon>
        <taxon>Kickxellomycetes</taxon>
        <taxon>Kickxellales</taxon>
        <taxon>Kickxellaceae</taxon>
        <taxon>Coemansia</taxon>
    </lineage>
</organism>
<evidence type="ECO:0000313" key="2">
    <source>
        <dbReference type="EMBL" id="KAJ2671181.1"/>
    </source>
</evidence>
<dbReference type="AlphaFoldDB" id="A0A9W8FYD3"/>
<sequence length="184" mass="20807">MWRIPMTKGLRVPMLVLLLLWMVLLGVLGFTRLVAVPTSDKALHFVGFGVMSILVFFSFQAAIPRRKVWVLTSVCMGVACFFSEVMQRLLTTRTFEWSDILSNFLGTFTFLFAAWMVDKWIIQPRAGRDGGYDTRYQDSTQYLALNTGAARSPRRSFGDGEDELDVELDEILAGTPPQLQAARE</sequence>
<dbReference type="PANTHER" id="PTHR28008:SF1">
    <property type="entry name" value="DOMAIN PROTEIN, PUTATIVE (AFU_ORTHOLOGUE AFUA_3G10980)-RELATED"/>
    <property type="match status" value="1"/>
</dbReference>
<dbReference type="Proteomes" id="UP001151518">
    <property type="component" value="Unassembled WGS sequence"/>
</dbReference>
<proteinExistence type="predicted"/>
<feature type="transmembrane region" description="Helical" evidence="1">
    <location>
        <begin position="68"/>
        <end position="88"/>
    </location>
</feature>
<reference evidence="2" key="1">
    <citation type="submission" date="2022-07" db="EMBL/GenBank/DDBJ databases">
        <title>Phylogenomic reconstructions and comparative analyses of Kickxellomycotina fungi.</title>
        <authorList>
            <person name="Reynolds N.K."/>
            <person name="Stajich J.E."/>
            <person name="Barry K."/>
            <person name="Grigoriev I.V."/>
            <person name="Crous P."/>
            <person name="Smith M.E."/>
        </authorList>
    </citation>
    <scope>NUCLEOTIDE SEQUENCE</scope>
    <source>
        <strain evidence="2">NRRL 3115</strain>
    </source>
</reference>
<dbReference type="PANTHER" id="PTHR28008">
    <property type="entry name" value="DOMAIN PROTEIN, PUTATIVE (AFU_ORTHOLOGUE AFUA_3G10980)-RELATED"/>
    <property type="match status" value="1"/>
</dbReference>
<feature type="transmembrane region" description="Helical" evidence="1">
    <location>
        <begin position="45"/>
        <end position="63"/>
    </location>
</feature>
<name>A0A9W8FYD3_9FUNG</name>
<feature type="transmembrane region" description="Helical" evidence="1">
    <location>
        <begin position="100"/>
        <end position="117"/>
    </location>
</feature>
<keyword evidence="1" id="KW-1133">Transmembrane helix</keyword>
<evidence type="ECO:0008006" key="4">
    <source>
        <dbReference type="Google" id="ProtNLM"/>
    </source>
</evidence>
<keyword evidence="1" id="KW-0812">Transmembrane</keyword>
<gene>
    <name evidence="2" type="ORF">GGI25_005589</name>
</gene>
<dbReference type="NCBIfam" id="NF037970">
    <property type="entry name" value="vanZ_1"/>
    <property type="match status" value="1"/>
</dbReference>
<evidence type="ECO:0000313" key="3">
    <source>
        <dbReference type="Proteomes" id="UP001151518"/>
    </source>
</evidence>
<dbReference type="OrthoDB" id="63581at2759"/>
<accession>A0A9W8FYD3</accession>
<comment type="caution">
    <text evidence="2">The sequence shown here is derived from an EMBL/GenBank/DDBJ whole genome shotgun (WGS) entry which is preliminary data.</text>
</comment>
<evidence type="ECO:0000256" key="1">
    <source>
        <dbReference type="SAM" id="Phobius"/>
    </source>
</evidence>
<dbReference type="EMBL" id="JANBTW010000108">
    <property type="protein sequence ID" value="KAJ2671181.1"/>
    <property type="molecule type" value="Genomic_DNA"/>
</dbReference>
<keyword evidence="1" id="KW-0472">Membrane</keyword>